<reference evidence="3" key="2">
    <citation type="submission" date="2015-01" db="EMBL/GenBank/DDBJ databases">
        <title>Evolutionary Origins and Diversification of the Mycorrhizal Mutualists.</title>
        <authorList>
            <consortium name="DOE Joint Genome Institute"/>
            <consortium name="Mycorrhizal Genomics Consortium"/>
            <person name="Kohler A."/>
            <person name="Kuo A."/>
            <person name="Nagy L.G."/>
            <person name="Floudas D."/>
            <person name="Copeland A."/>
            <person name="Barry K.W."/>
            <person name="Cichocki N."/>
            <person name="Veneault-Fourrey C."/>
            <person name="LaButti K."/>
            <person name="Lindquist E.A."/>
            <person name="Lipzen A."/>
            <person name="Lundell T."/>
            <person name="Morin E."/>
            <person name="Murat C."/>
            <person name="Riley R."/>
            <person name="Ohm R."/>
            <person name="Sun H."/>
            <person name="Tunlid A."/>
            <person name="Henrissat B."/>
            <person name="Grigoriev I.V."/>
            <person name="Hibbett D.S."/>
            <person name="Martin F."/>
        </authorList>
    </citation>
    <scope>NUCLEOTIDE SEQUENCE [LARGE SCALE GENOMIC DNA]</scope>
    <source>
        <strain evidence="3">MAFF 305830</strain>
    </source>
</reference>
<accession>A0A0C3BGT3</accession>
<feature type="compositionally biased region" description="Polar residues" evidence="1">
    <location>
        <begin position="15"/>
        <end position="28"/>
    </location>
</feature>
<organism evidence="2 3">
    <name type="scientific">Serendipita vermifera MAFF 305830</name>
    <dbReference type="NCBI Taxonomy" id="933852"/>
    <lineage>
        <taxon>Eukaryota</taxon>
        <taxon>Fungi</taxon>
        <taxon>Dikarya</taxon>
        <taxon>Basidiomycota</taxon>
        <taxon>Agaricomycotina</taxon>
        <taxon>Agaricomycetes</taxon>
        <taxon>Sebacinales</taxon>
        <taxon>Serendipitaceae</taxon>
        <taxon>Serendipita</taxon>
    </lineage>
</organism>
<feature type="region of interest" description="Disordered" evidence="1">
    <location>
        <begin position="220"/>
        <end position="285"/>
    </location>
</feature>
<evidence type="ECO:0000313" key="2">
    <source>
        <dbReference type="EMBL" id="KIM30656.1"/>
    </source>
</evidence>
<dbReference type="AlphaFoldDB" id="A0A0C3BGT3"/>
<keyword evidence="3" id="KW-1185">Reference proteome</keyword>
<name>A0A0C3BGT3_SERVB</name>
<sequence>MALGLHLERPPPRTASLQRSKQTPLLSNKRNSEADFSLVTAFLSNLEFATAPSSSPVLGPNDWTVLSQDEMGLFDLDFPSSPSFDDDIPLPSTPSTPRFFARIFPDVKESCESEPEEDIDIEIPLMTSLFFDDGGCTISFPRDSPPPTRPRRGKAVPSQSFPSDVDSWYISRPPTPRSTTPELHLELSSTPFECSFSLPTTVEPIQPLSVAQELLRFHSKRRRQPQHTTSPPRRLPRPPVSSKAASPADAVTRPIIPSQKTVVAAPTQPTKPKSRPLPPTPLSKPPMVINNTVVNNSESSFLNLSNPRNTLDDQMSLDFDGLVDIVDDMINSQRLSSFTIGDICSMEPVLPLRRR</sequence>
<feature type="region of interest" description="Disordered" evidence="1">
    <location>
        <begin position="139"/>
        <end position="182"/>
    </location>
</feature>
<dbReference type="Proteomes" id="UP000054097">
    <property type="component" value="Unassembled WGS sequence"/>
</dbReference>
<feature type="region of interest" description="Disordered" evidence="1">
    <location>
        <begin position="1"/>
        <end position="28"/>
    </location>
</feature>
<evidence type="ECO:0000313" key="3">
    <source>
        <dbReference type="Proteomes" id="UP000054097"/>
    </source>
</evidence>
<feature type="compositionally biased region" description="Basic and acidic residues" evidence="1">
    <location>
        <begin position="1"/>
        <end position="11"/>
    </location>
</feature>
<protein>
    <submittedName>
        <fullName evidence="2">Uncharacterized protein</fullName>
    </submittedName>
</protein>
<dbReference type="EMBL" id="KN824284">
    <property type="protein sequence ID" value="KIM30656.1"/>
    <property type="molecule type" value="Genomic_DNA"/>
</dbReference>
<gene>
    <name evidence="2" type="ORF">M408DRAFT_328192</name>
</gene>
<feature type="compositionally biased region" description="Pro residues" evidence="1">
    <location>
        <begin position="275"/>
        <end position="284"/>
    </location>
</feature>
<proteinExistence type="predicted"/>
<reference evidence="2 3" key="1">
    <citation type="submission" date="2014-04" db="EMBL/GenBank/DDBJ databases">
        <authorList>
            <consortium name="DOE Joint Genome Institute"/>
            <person name="Kuo A."/>
            <person name="Zuccaro A."/>
            <person name="Kohler A."/>
            <person name="Nagy L.G."/>
            <person name="Floudas D."/>
            <person name="Copeland A."/>
            <person name="Barry K.W."/>
            <person name="Cichocki N."/>
            <person name="Veneault-Fourrey C."/>
            <person name="LaButti K."/>
            <person name="Lindquist E.A."/>
            <person name="Lipzen A."/>
            <person name="Lundell T."/>
            <person name="Morin E."/>
            <person name="Murat C."/>
            <person name="Sun H."/>
            <person name="Tunlid A."/>
            <person name="Henrissat B."/>
            <person name="Grigoriev I.V."/>
            <person name="Hibbett D.S."/>
            <person name="Martin F."/>
            <person name="Nordberg H.P."/>
            <person name="Cantor M.N."/>
            <person name="Hua S.X."/>
        </authorList>
    </citation>
    <scope>NUCLEOTIDE SEQUENCE [LARGE SCALE GENOMIC DNA]</scope>
    <source>
        <strain evidence="2 3">MAFF 305830</strain>
    </source>
</reference>
<evidence type="ECO:0000256" key="1">
    <source>
        <dbReference type="SAM" id="MobiDB-lite"/>
    </source>
</evidence>
<dbReference type="HOGENOM" id="CLU_781119_0_0_1"/>